<evidence type="ECO:0000256" key="4">
    <source>
        <dbReference type="ARBA" id="ARBA00022801"/>
    </source>
</evidence>
<dbReference type="Proteomes" id="UP000285138">
    <property type="component" value="Unassembled WGS sequence"/>
</dbReference>
<organism evidence="9 10">
    <name type="scientific">Candidatus Syntrophonatronum acetioxidans</name>
    <dbReference type="NCBI Taxonomy" id="1795816"/>
    <lineage>
        <taxon>Bacteria</taxon>
        <taxon>Bacillati</taxon>
        <taxon>Bacillota</taxon>
        <taxon>Clostridia</taxon>
        <taxon>Eubacteriales</taxon>
        <taxon>Syntrophomonadaceae</taxon>
        <taxon>Candidatus Syntrophonatronum</taxon>
    </lineage>
</organism>
<dbReference type="GO" id="GO:0006508">
    <property type="term" value="P:proteolysis"/>
    <property type="evidence" value="ECO:0007669"/>
    <property type="project" value="UniProtKB-KW"/>
</dbReference>
<evidence type="ECO:0000256" key="8">
    <source>
        <dbReference type="RuleBase" id="RU364100"/>
    </source>
</evidence>
<dbReference type="InterPro" id="IPR036590">
    <property type="entry name" value="SRAP-like"/>
</dbReference>
<name>A0A424YDR9_9FIRM</name>
<comment type="similarity">
    <text evidence="1 8">Belongs to the SOS response-associated peptidase family.</text>
</comment>
<dbReference type="InterPro" id="IPR003738">
    <property type="entry name" value="SRAP"/>
</dbReference>
<reference evidence="9 10" key="1">
    <citation type="submission" date="2018-08" db="EMBL/GenBank/DDBJ databases">
        <title>The metabolism and importance of syntrophic acetate oxidation coupled to methane or sulfide production in haloalkaline environments.</title>
        <authorList>
            <person name="Timmers P.H.A."/>
            <person name="Vavourakis C.D."/>
            <person name="Sorokin D.Y."/>
            <person name="Sinninghe Damste J.S."/>
            <person name="Muyzer G."/>
            <person name="Stams A.J.M."/>
            <person name="Plugge C.M."/>
        </authorList>
    </citation>
    <scope>NUCLEOTIDE SEQUENCE [LARGE SCALE GENOMIC DNA]</scope>
    <source>
        <strain evidence="9">MSAO_Bac1</strain>
    </source>
</reference>
<dbReference type="GO" id="GO:0003697">
    <property type="term" value="F:single-stranded DNA binding"/>
    <property type="evidence" value="ECO:0007669"/>
    <property type="project" value="InterPro"/>
</dbReference>
<keyword evidence="3" id="KW-0227">DNA damage</keyword>
<evidence type="ECO:0000256" key="5">
    <source>
        <dbReference type="ARBA" id="ARBA00023124"/>
    </source>
</evidence>
<evidence type="ECO:0000256" key="7">
    <source>
        <dbReference type="ARBA" id="ARBA00023239"/>
    </source>
</evidence>
<proteinExistence type="inferred from homology"/>
<evidence type="ECO:0000256" key="1">
    <source>
        <dbReference type="ARBA" id="ARBA00008136"/>
    </source>
</evidence>
<keyword evidence="7" id="KW-0456">Lyase</keyword>
<dbReference type="PANTHER" id="PTHR13604:SF0">
    <property type="entry name" value="ABASIC SITE PROCESSING PROTEIN HMCES"/>
    <property type="match status" value="1"/>
</dbReference>
<evidence type="ECO:0000313" key="9">
    <source>
        <dbReference type="EMBL" id="RQD75309.1"/>
    </source>
</evidence>
<keyword evidence="5" id="KW-0190">Covalent protein-DNA linkage</keyword>
<dbReference type="PANTHER" id="PTHR13604">
    <property type="entry name" value="DC12-RELATED"/>
    <property type="match status" value="1"/>
</dbReference>
<dbReference type="EMBL" id="QZAA01000164">
    <property type="protein sequence ID" value="RQD75309.1"/>
    <property type="molecule type" value="Genomic_DNA"/>
</dbReference>
<evidence type="ECO:0000256" key="2">
    <source>
        <dbReference type="ARBA" id="ARBA00022670"/>
    </source>
</evidence>
<dbReference type="GO" id="GO:0106300">
    <property type="term" value="P:protein-DNA covalent cross-linking repair"/>
    <property type="evidence" value="ECO:0007669"/>
    <property type="project" value="InterPro"/>
</dbReference>
<protein>
    <recommendedName>
        <fullName evidence="8">Abasic site processing protein</fullName>
        <ecNumber evidence="8">3.4.-.-</ecNumber>
    </recommendedName>
</protein>
<dbReference type="Pfam" id="PF02586">
    <property type="entry name" value="SRAP"/>
    <property type="match status" value="1"/>
</dbReference>
<dbReference type="GO" id="GO:0008233">
    <property type="term" value="F:peptidase activity"/>
    <property type="evidence" value="ECO:0007669"/>
    <property type="project" value="UniProtKB-KW"/>
</dbReference>
<evidence type="ECO:0000313" key="10">
    <source>
        <dbReference type="Proteomes" id="UP000285138"/>
    </source>
</evidence>
<evidence type="ECO:0000256" key="6">
    <source>
        <dbReference type="ARBA" id="ARBA00023125"/>
    </source>
</evidence>
<feature type="non-terminal residue" evidence="9">
    <location>
        <position position="1"/>
    </location>
</feature>
<keyword evidence="4 8" id="KW-0378">Hydrolase</keyword>
<sequence length="193" mass="22006">NIPLKILLNRYQIQGVEVEYTSDKEIFPSQQVPVVLETEGIRKLVPLKWGFPNPYRKGLIINARGETVDSKPLFRQSFFEKRCIIPAQAFYEWKKEKEGSKKYIITREDGSPFSMAGLYRGFVDKEGNPFQAFVIITLPARGVVGEIHHRMPALLPSQVESLWLEEEIKDRDVLKEALTLSKGVEEDLKAASG</sequence>
<dbReference type="SUPFAM" id="SSF143081">
    <property type="entry name" value="BB1717-like"/>
    <property type="match status" value="1"/>
</dbReference>
<accession>A0A424YDR9</accession>
<keyword evidence="2 8" id="KW-0645">Protease</keyword>
<dbReference type="AlphaFoldDB" id="A0A424YDR9"/>
<evidence type="ECO:0000256" key="3">
    <source>
        <dbReference type="ARBA" id="ARBA00022763"/>
    </source>
</evidence>
<gene>
    <name evidence="9" type="ORF">D5R97_06330</name>
</gene>
<dbReference type="EC" id="3.4.-.-" evidence="8"/>
<comment type="caution">
    <text evidence="9">The sequence shown here is derived from an EMBL/GenBank/DDBJ whole genome shotgun (WGS) entry which is preliminary data.</text>
</comment>
<keyword evidence="6" id="KW-0238">DNA-binding</keyword>
<dbReference type="Gene3D" id="3.90.1680.10">
    <property type="entry name" value="SOS response associated peptidase-like"/>
    <property type="match status" value="1"/>
</dbReference>
<dbReference type="GO" id="GO:0016829">
    <property type="term" value="F:lyase activity"/>
    <property type="evidence" value="ECO:0007669"/>
    <property type="project" value="UniProtKB-KW"/>
</dbReference>